<evidence type="ECO:0000313" key="3">
    <source>
        <dbReference type="EMBL" id="UQN37174.1"/>
    </source>
</evidence>
<organism evidence="3 4">
    <name type="scientific">Alcaligenes aquatilis</name>
    <dbReference type="NCBI Taxonomy" id="323284"/>
    <lineage>
        <taxon>Bacteria</taxon>
        <taxon>Pseudomonadati</taxon>
        <taxon>Pseudomonadota</taxon>
        <taxon>Betaproteobacteria</taxon>
        <taxon>Burkholderiales</taxon>
        <taxon>Alcaligenaceae</taxon>
        <taxon>Alcaligenes</taxon>
    </lineage>
</organism>
<feature type="chain" id="PRO_5045425375" description="Phage coat protein" evidence="2">
    <location>
        <begin position="30"/>
        <end position="79"/>
    </location>
</feature>
<gene>
    <name evidence="3" type="ORF">MTR80_05585</name>
</gene>
<feature type="transmembrane region" description="Helical" evidence="1">
    <location>
        <begin position="48"/>
        <end position="69"/>
    </location>
</feature>
<evidence type="ECO:0008006" key="5">
    <source>
        <dbReference type="Google" id="ProtNLM"/>
    </source>
</evidence>
<feature type="signal peptide" evidence="2">
    <location>
        <begin position="1"/>
        <end position="29"/>
    </location>
</feature>
<protein>
    <recommendedName>
        <fullName evidence="5">Phage coat protein</fullName>
    </recommendedName>
</protein>
<name>A0ABY4NL21_9BURK</name>
<dbReference type="EMBL" id="CP094619">
    <property type="protein sequence ID" value="UQN37174.1"/>
    <property type="molecule type" value="Genomic_DNA"/>
</dbReference>
<keyword evidence="1" id="KW-1133">Transmembrane helix</keyword>
<reference evidence="3 4" key="1">
    <citation type="journal article" date="2022" name="Int. J. Syst. Evol. Microbiol.">
        <title>Characterization of Alcaligenes aquatilis as a novel member of heterotrophic nitrifier-aerobic denitrifier and its performance in treating piggery wastewater.</title>
        <authorList>
            <person name="Cao X."/>
            <person name="Zhao B."/>
            <person name="Wu Y."/>
            <person name="Huang J."/>
            <person name="Wang H."/>
            <person name="Sun X."/>
            <person name="Li S."/>
        </authorList>
    </citation>
    <scope>NUCLEOTIDE SEQUENCE [LARGE SCALE GENOMIC DNA]</scope>
    <source>
        <strain evidence="3 4">AS1</strain>
    </source>
</reference>
<dbReference type="RefSeq" id="WP_249461714.1">
    <property type="nucleotide sequence ID" value="NZ_CP094619.1"/>
</dbReference>
<evidence type="ECO:0000256" key="2">
    <source>
        <dbReference type="SAM" id="SignalP"/>
    </source>
</evidence>
<dbReference type="Proteomes" id="UP000831759">
    <property type="component" value="Chromosome"/>
</dbReference>
<accession>A0ABY4NL21</accession>
<evidence type="ECO:0000313" key="4">
    <source>
        <dbReference type="Proteomes" id="UP000831759"/>
    </source>
</evidence>
<keyword evidence="1" id="KW-0812">Transmembrane</keyword>
<keyword evidence="1" id="KW-0472">Membrane</keyword>
<proteinExistence type="predicted"/>
<evidence type="ECO:0000256" key="1">
    <source>
        <dbReference type="SAM" id="Phobius"/>
    </source>
</evidence>
<keyword evidence="2" id="KW-0732">Signal</keyword>
<sequence>MKKLKFSLKPMAVVVGATALTLASSAVMAQESGIDLTAITGAFKASDVITAVMAVAGVLAAIYATMTAAKMALRWIRGG</sequence>
<dbReference type="GeneID" id="96868391"/>
<keyword evidence="4" id="KW-1185">Reference proteome</keyword>